<dbReference type="SUPFAM" id="SSF55874">
    <property type="entry name" value="ATPase domain of HSP90 chaperone/DNA topoisomerase II/histidine kinase"/>
    <property type="match status" value="1"/>
</dbReference>
<evidence type="ECO:0000256" key="2">
    <source>
        <dbReference type="ARBA" id="ARBA00022777"/>
    </source>
</evidence>
<evidence type="ECO:0000256" key="1">
    <source>
        <dbReference type="ARBA" id="ARBA00022679"/>
    </source>
</evidence>
<evidence type="ECO:0000259" key="4">
    <source>
        <dbReference type="SMART" id="SM00065"/>
    </source>
</evidence>
<comment type="caution">
    <text evidence="6">The sequence shown here is derived from an EMBL/GenBank/DDBJ whole genome shotgun (WGS) entry which is preliminary data.</text>
</comment>
<protein>
    <submittedName>
        <fullName evidence="6">GAF domain-containing protein</fullName>
    </submittedName>
</protein>
<dbReference type="CDD" id="cd16917">
    <property type="entry name" value="HATPase_UhpB-NarQ-NarX-like"/>
    <property type="match status" value="1"/>
</dbReference>
<dbReference type="EMBL" id="JBAPLU010000009">
    <property type="protein sequence ID" value="MEI4272171.1"/>
    <property type="molecule type" value="Genomic_DNA"/>
</dbReference>
<dbReference type="RefSeq" id="WP_336404307.1">
    <property type="nucleotide sequence ID" value="NZ_JBAPLU010000009.1"/>
</dbReference>
<dbReference type="Pfam" id="PF13185">
    <property type="entry name" value="GAF_2"/>
    <property type="match status" value="1"/>
</dbReference>
<dbReference type="InterPro" id="IPR011712">
    <property type="entry name" value="Sig_transdc_His_kin_sub3_dim/P"/>
</dbReference>
<name>A0ABU8DTK7_9ACTN</name>
<reference evidence="6 7" key="1">
    <citation type="submission" date="2024-03" db="EMBL/GenBank/DDBJ databases">
        <title>Draft genome sequence of Klenkia sp. LSe6-5.</title>
        <authorList>
            <person name="Duangmal K."/>
            <person name="Chantavorakit T."/>
        </authorList>
    </citation>
    <scope>NUCLEOTIDE SEQUENCE [LARGE SCALE GENOMIC DNA]</scope>
    <source>
        <strain evidence="6 7">LSe6-5</strain>
    </source>
</reference>
<dbReference type="InterPro" id="IPR003594">
    <property type="entry name" value="HATPase_dom"/>
</dbReference>
<dbReference type="Pfam" id="PF07730">
    <property type="entry name" value="HisKA_3"/>
    <property type="match status" value="1"/>
</dbReference>
<dbReference type="Gene3D" id="3.30.450.40">
    <property type="match status" value="2"/>
</dbReference>
<evidence type="ECO:0000313" key="6">
    <source>
        <dbReference type="EMBL" id="MEI4272171.1"/>
    </source>
</evidence>
<dbReference type="InterPro" id="IPR029016">
    <property type="entry name" value="GAF-like_dom_sf"/>
</dbReference>
<feature type="domain" description="Histidine kinase/HSP90-like ATPase" evidence="5">
    <location>
        <begin position="480"/>
        <end position="569"/>
    </location>
</feature>
<dbReference type="Proteomes" id="UP001361570">
    <property type="component" value="Unassembled WGS sequence"/>
</dbReference>
<dbReference type="SMART" id="SM00387">
    <property type="entry name" value="HATPase_c"/>
    <property type="match status" value="1"/>
</dbReference>
<dbReference type="InterPro" id="IPR036890">
    <property type="entry name" value="HATPase_C_sf"/>
</dbReference>
<dbReference type="InterPro" id="IPR050482">
    <property type="entry name" value="Sensor_HK_TwoCompSys"/>
</dbReference>
<dbReference type="SUPFAM" id="SSF55781">
    <property type="entry name" value="GAF domain-like"/>
    <property type="match status" value="2"/>
</dbReference>
<dbReference type="InterPro" id="IPR003018">
    <property type="entry name" value="GAF"/>
</dbReference>
<dbReference type="PANTHER" id="PTHR24421:SF56">
    <property type="entry name" value="OXYGEN SENSOR HISTIDINE KINASE RESPONSE REGULATOR DOST"/>
    <property type="match status" value="1"/>
</dbReference>
<feature type="domain" description="GAF" evidence="4">
    <location>
        <begin position="223"/>
        <end position="368"/>
    </location>
</feature>
<gene>
    <name evidence="6" type="ORF">TEK04_10590</name>
</gene>
<keyword evidence="7" id="KW-1185">Reference proteome</keyword>
<accession>A0ABU8DTK7</accession>
<keyword evidence="2" id="KW-0418">Kinase</keyword>
<proteinExistence type="predicted"/>
<evidence type="ECO:0000313" key="7">
    <source>
        <dbReference type="Proteomes" id="UP001361570"/>
    </source>
</evidence>
<keyword evidence="1" id="KW-0808">Transferase</keyword>
<organism evidence="6 7">
    <name type="scientific">Klenkia sesuvii</name>
    <dbReference type="NCBI Taxonomy" id="3103137"/>
    <lineage>
        <taxon>Bacteria</taxon>
        <taxon>Bacillati</taxon>
        <taxon>Actinomycetota</taxon>
        <taxon>Actinomycetes</taxon>
        <taxon>Geodermatophilales</taxon>
        <taxon>Geodermatophilaceae</taxon>
        <taxon>Klenkia</taxon>
    </lineage>
</organism>
<dbReference type="PANTHER" id="PTHR24421">
    <property type="entry name" value="NITRATE/NITRITE SENSOR PROTEIN NARX-RELATED"/>
    <property type="match status" value="1"/>
</dbReference>
<feature type="domain" description="GAF" evidence="4">
    <location>
        <begin position="55"/>
        <end position="202"/>
    </location>
</feature>
<evidence type="ECO:0000259" key="5">
    <source>
        <dbReference type="SMART" id="SM00387"/>
    </source>
</evidence>
<evidence type="ECO:0000256" key="3">
    <source>
        <dbReference type="ARBA" id="ARBA00023012"/>
    </source>
</evidence>
<dbReference type="Gene3D" id="1.20.5.1930">
    <property type="match status" value="1"/>
</dbReference>
<dbReference type="SMART" id="SM00065">
    <property type="entry name" value="GAF"/>
    <property type="match status" value="2"/>
</dbReference>
<dbReference type="Gene3D" id="3.30.565.10">
    <property type="entry name" value="Histidine kinase-like ATPase, C-terminal domain"/>
    <property type="match status" value="1"/>
</dbReference>
<sequence length="571" mass="60163">MTAAAHPAEGYPPLAGMRLTELLGEVQERLSTVARTQERVQDLLDAFLSVTRGLDLDSTLLRVTEAAADLVDAEFGALGVLDRGGGLGSFVTTGISAEQRAAMDHPPRGEGVLGRLITDPRPLRLDDLRQHPASVGVPAGHPPMRSFLGVPITVRGAVFGNLYMTEKRGGGPFTAEDEAVLTALAGAAGIAVENARLYQEGELRRRWLTAVGEVRSILLAGQAPELALRLVVEHVATLTGADGAWLVSGPGALGAYEVRAQTGEGLDDIIGQQVLPADSPPLQAVVDSGSVAIVDMTAAPYSGPNAHVDWGPAVGVPLRPVQGLQAVVIAARGAGRPDFDPGTGELVGTFVDQVNLALDLAARQRDARRLDVYADRDRIARDLHDHVIQRLFAAGLGLQAILPRVGDDDVRARVARVMDQLDETVRDIRTTIFDLHTADDTDPAASVRRRVLDVATETAGTLIRPTVRTSGPVDALVTGELAADVVAVVREGVSNAARHAGAENVTVTLDVSDEVVVEVRDDGRGIDPGAARSGLRNIDARARRWGGDCQVAPLPDGGTAVRWRASVPSPE</sequence>
<keyword evidence="3" id="KW-0902">Two-component regulatory system</keyword>
<dbReference type="Pfam" id="PF02518">
    <property type="entry name" value="HATPase_c"/>
    <property type="match status" value="1"/>
</dbReference>